<accession>A0A9D1SD43</accession>
<reference evidence="2" key="2">
    <citation type="journal article" date="2021" name="PeerJ">
        <title>Extensive microbial diversity within the chicken gut microbiome revealed by metagenomics and culture.</title>
        <authorList>
            <person name="Gilroy R."/>
            <person name="Ravi A."/>
            <person name="Getino M."/>
            <person name="Pursley I."/>
            <person name="Horton D.L."/>
            <person name="Alikhan N.F."/>
            <person name="Baker D."/>
            <person name="Gharbi K."/>
            <person name="Hall N."/>
            <person name="Watson M."/>
            <person name="Adriaenssens E.M."/>
            <person name="Foster-Nyarko E."/>
            <person name="Jarju S."/>
            <person name="Secka A."/>
            <person name="Antonio M."/>
            <person name="Oren A."/>
            <person name="Chaudhuri R.R."/>
            <person name="La Ragione R."/>
            <person name="Hildebrand F."/>
            <person name="Pallen M.J."/>
        </authorList>
    </citation>
    <scope>NUCLEOTIDE SEQUENCE</scope>
    <source>
        <strain evidence="2">CHK158-818</strain>
    </source>
</reference>
<feature type="domain" description="RelA/SpoT" evidence="1">
    <location>
        <begin position="65"/>
        <end position="184"/>
    </location>
</feature>
<dbReference type="Proteomes" id="UP000824112">
    <property type="component" value="Unassembled WGS sequence"/>
</dbReference>
<dbReference type="SMART" id="SM00954">
    <property type="entry name" value="RelA_SpoT"/>
    <property type="match status" value="1"/>
</dbReference>
<comment type="caution">
    <text evidence="2">The sequence shown here is derived from an EMBL/GenBank/DDBJ whole genome shotgun (WGS) entry which is preliminary data.</text>
</comment>
<dbReference type="InterPro" id="IPR043519">
    <property type="entry name" value="NT_sf"/>
</dbReference>
<dbReference type="CDD" id="cd05399">
    <property type="entry name" value="NT_Rel-Spo_like"/>
    <property type="match status" value="1"/>
</dbReference>
<reference evidence="2" key="1">
    <citation type="submission" date="2020-10" db="EMBL/GenBank/DDBJ databases">
        <authorList>
            <person name="Gilroy R."/>
        </authorList>
    </citation>
    <scope>NUCLEOTIDE SEQUENCE</scope>
    <source>
        <strain evidence="2">CHK158-818</strain>
    </source>
</reference>
<evidence type="ECO:0000313" key="3">
    <source>
        <dbReference type="Proteomes" id="UP000824112"/>
    </source>
</evidence>
<sequence>MKYSRSQINKAGETVMSASEKDKYEDALTKINEWRTLHLAALDALQQEILPLLKANGVRFVLTSRRLKRITSILYKLDINPDMRLGGMQDIGGLRIVLEDIDMLKSCKTILTENIPESFDLIKMVDYVQEPKESGYRSIHFIYRYKSKDKDVDGAKIELQIRTKLQHSWAMAVETAGLITSTPLKSSLGADEWLDFFKIVSSLFAIKEKQSILKLHREKKYNMYDLMRLLYKINTKCNFSNTLKVLKVTGIQAKKENFKNGYYILNIDFQSKIVHITPYSKEQEKMASESYSKLEKKMMGEYNAVVLVSVPKMKELQEAYPSYFLDTTEFITAIDTMIENTKKIGLIE</sequence>
<name>A0A9D1SD43_9BACT</name>
<proteinExistence type="predicted"/>
<dbReference type="Gene3D" id="3.30.460.10">
    <property type="entry name" value="Beta Polymerase, domain 2"/>
    <property type="match status" value="1"/>
</dbReference>
<organism evidence="2 3">
    <name type="scientific">Candidatus Gallibacteroides avistercoris</name>
    <dbReference type="NCBI Taxonomy" id="2840833"/>
    <lineage>
        <taxon>Bacteria</taxon>
        <taxon>Pseudomonadati</taxon>
        <taxon>Bacteroidota</taxon>
        <taxon>Bacteroidia</taxon>
        <taxon>Bacteroidales</taxon>
        <taxon>Bacteroidaceae</taxon>
        <taxon>Bacteroidaceae incertae sedis</taxon>
        <taxon>Candidatus Gallibacteroides</taxon>
    </lineage>
</organism>
<dbReference type="AlphaFoldDB" id="A0A9D1SD43"/>
<dbReference type="GO" id="GO:0015969">
    <property type="term" value="P:guanosine tetraphosphate metabolic process"/>
    <property type="evidence" value="ECO:0007669"/>
    <property type="project" value="InterPro"/>
</dbReference>
<protein>
    <submittedName>
        <fullName evidence="2">RelA/SpoT domain-containing protein</fullName>
    </submittedName>
</protein>
<gene>
    <name evidence="2" type="ORF">IAB03_08080</name>
</gene>
<dbReference type="PANTHER" id="PTHR47837">
    <property type="entry name" value="GTP PYROPHOSPHOKINASE YJBM"/>
    <property type="match status" value="1"/>
</dbReference>
<evidence type="ECO:0000313" key="2">
    <source>
        <dbReference type="EMBL" id="HIU55746.1"/>
    </source>
</evidence>
<dbReference type="SUPFAM" id="SSF81301">
    <property type="entry name" value="Nucleotidyltransferase"/>
    <property type="match status" value="1"/>
</dbReference>
<evidence type="ECO:0000259" key="1">
    <source>
        <dbReference type="SMART" id="SM00954"/>
    </source>
</evidence>
<dbReference type="PANTHER" id="PTHR47837:SF1">
    <property type="entry name" value="GTP PYROPHOSPHOKINASE YJBM"/>
    <property type="match status" value="1"/>
</dbReference>
<dbReference type="InterPro" id="IPR007685">
    <property type="entry name" value="RelA_SpoT"/>
</dbReference>
<dbReference type="Pfam" id="PF04607">
    <property type="entry name" value="RelA_SpoT"/>
    <property type="match status" value="1"/>
</dbReference>
<dbReference type="EMBL" id="DVNA01000180">
    <property type="protein sequence ID" value="HIU55746.1"/>
    <property type="molecule type" value="Genomic_DNA"/>
</dbReference>
<dbReference type="InterPro" id="IPR052366">
    <property type="entry name" value="GTP_Pyrophosphokinase"/>
</dbReference>